<name>A0A6P8JC39_ACTTE</name>
<feature type="signal peptide" evidence="7">
    <location>
        <begin position="1"/>
        <end position="22"/>
    </location>
</feature>
<dbReference type="InParanoid" id="A0A6P8JC39"/>
<accession>A0A6P8JC39</accession>
<evidence type="ECO:0000256" key="2">
    <source>
        <dbReference type="ARBA" id="ARBA00022729"/>
    </source>
</evidence>
<dbReference type="InterPro" id="IPR043504">
    <property type="entry name" value="Peptidase_S1_PA_chymotrypsin"/>
</dbReference>
<dbReference type="PROSITE" id="PS50240">
    <property type="entry name" value="TRYPSIN_DOM"/>
    <property type="match status" value="1"/>
</dbReference>
<evidence type="ECO:0000256" key="7">
    <source>
        <dbReference type="SAM" id="SignalP"/>
    </source>
</evidence>
<evidence type="ECO:0000256" key="1">
    <source>
        <dbReference type="ARBA" id="ARBA00022670"/>
    </source>
</evidence>
<evidence type="ECO:0000256" key="6">
    <source>
        <dbReference type="RuleBase" id="RU363034"/>
    </source>
</evidence>
<keyword evidence="2 7" id="KW-0732">Signal</keyword>
<dbReference type="InterPro" id="IPR033116">
    <property type="entry name" value="TRYPSIN_SER"/>
</dbReference>
<dbReference type="GO" id="GO:0006508">
    <property type="term" value="P:proteolysis"/>
    <property type="evidence" value="ECO:0007669"/>
    <property type="project" value="UniProtKB-KW"/>
</dbReference>
<dbReference type="FunCoup" id="A0A6P8JC39">
    <property type="interactions" value="181"/>
</dbReference>
<dbReference type="PROSITE" id="PS00135">
    <property type="entry name" value="TRYPSIN_SER"/>
    <property type="match status" value="1"/>
</dbReference>
<dbReference type="PANTHER" id="PTHR24257:SF17">
    <property type="match status" value="1"/>
</dbReference>
<proteinExistence type="predicted"/>
<dbReference type="FunFam" id="2.40.10.10:FF:000120">
    <property type="entry name" value="Putative serine protease"/>
    <property type="match status" value="1"/>
</dbReference>
<dbReference type="OrthoDB" id="5965507at2759"/>
<dbReference type="InterPro" id="IPR018114">
    <property type="entry name" value="TRYPSIN_HIS"/>
</dbReference>
<gene>
    <name evidence="10" type="primary">LOC116308836</name>
</gene>
<protein>
    <submittedName>
        <fullName evidence="10">Elastase-1-like</fullName>
    </submittedName>
</protein>
<evidence type="ECO:0000256" key="5">
    <source>
        <dbReference type="ARBA" id="ARBA00023157"/>
    </source>
</evidence>
<evidence type="ECO:0000313" key="9">
    <source>
        <dbReference type="Proteomes" id="UP000515163"/>
    </source>
</evidence>
<sequence>MKKTELLLLMCFCALFAGQSKASCGKRRVKRVVGGVEALPHTWPWQALLQGYKDGTFVHKCGGTLISQSWVLTAAHCVFMDPRPSSYKVKLGAHYRLRDEKITQTFSVDKLVIHRRFLTNKRYGYDIALIKLSRPAILNFAVGLACLPRQSHSIPVGSPCYLTGWGYTSYGGQKAAALQQVMLPVASYKNCERGNSWFHNIDNTTMICAGFGGNSTKSGCNGDSGGPLVCEQDGRWVVHGAVSWGDLKCRAKSTYAVFTRISSFINWINQKMSSRYLPAYQMTQMTR</sequence>
<keyword evidence="4 6" id="KW-0720">Serine protease</keyword>
<dbReference type="RefSeq" id="XP_031575203.1">
    <property type="nucleotide sequence ID" value="XM_031719343.1"/>
</dbReference>
<dbReference type="SMART" id="SM00020">
    <property type="entry name" value="Tryp_SPc"/>
    <property type="match status" value="1"/>
</dbReference>
<dbReference type="InterPro" id="IPR050850">
    <property type="entry name" value="Peptidase_S1_Elastase_sf"/>
</dbReference>
<dbReference type="GeneID" id="116308836"/>
<dbReference type="InterPro" id="IPR001314">
    <property type="entry name" value="Peptidase_S1A"/>
</dbReference>
<keyword evidence="5" id="KW-1015">Disulfide bond</keyword>
<organism evidence="9 10">
    <name type="scientific">Actinia tenebrosa</name>
    <name type="common">Australian red waratah sea anemone</name>
    <dbReference type="NCBI Taxonomy" id="6105"/>
    <lineage>
        <taxon>Eukaryota</taxon>
        <taxon>Metazoa</taxon>
        <taxon>Cnidaria</taxon>
        <taxon>Anthozoa</taxon>
        <taxon>Hexacorallia</taxon>
        <taxon>Actiniaria</taxon>
        <taxon>Actiniidae</taxon>
        <taxon>Actinia</taxon>
    </lineage>
</organism>
<keyword evidence="1 6" id="KW-0645">Protease</keyword>
<evidence type="ECO:0000313" key="10">
    <source>
        <dbReference type="RefSeq" id="XP_031575203.1"/>
    </source>
</evidence>
<evidence type="ECO:0000256" key="4">
    <source>
        <dbReference type="ARBA" id="ARBA00022825"/>
    </source>
</evidence>
<dbReference type="SUPFAM" id="SSF50494">
    <property type="entry name" value="Trypsin-like serine proteases"/>
    <property type="match status" value="1"/>
</dbReference>
<dbReference type="Proteomes" id="UP000515163">
    <property type="component" value="Unplaced"/>
</dbReference>
<evidence type="ECO:0000259" key="8">
    <source>
        <dbReference type="PROSITE" id="PS50240"/>
    </source>
</evidence>
<dbReference type="AlphaFoldDB" id="A0A6P8JC39"/>
<evidence type="ECO:0000256" key="3">
    <source>
        <dbReference type="ARBA" id="ARBA00022801"/>
    </source>
</evidence>
<keyword evidence="9" id="KW-1185">Reference proteome</keyword>
<reference evidence="10" key="1">
    <citation type="submission" date="2025-08" db="UniProtKB">
        <authorList>
            <consortium name="RefSeq"/>
        </authorList>
    </citation>
    <scope>IDENTIFICATION</scope>
    <source>
        <tissue evidence="10">Tentacle</tissue>
    </source>
</reference>
<feature type="domain" description="Peptidase S1" evidence="8">
    <location>
        <begin position="32"/>
        <end position="273"/>
    </location>
</feature>
<dbReference type="PANTHER" id="PTHR24257">
    <property type="entry name" value="CHYMOTRYPSIN-LIKE ELASTASE FAMILY MEMBER"/>
    <property type="match status" value="1"/>
</dbReference>
<dbReference type="Pfam" id="PF00089">
    <property type="entry name" value="Trypsin"/>
    <property type="match status" value="1"/>
</dbReference>
<feature type="chain" id="PRO_5027835667" evidence="7">
    <location>
        <begin position="23"/>
        <end position="287"/>
    </location>
</feature>
<dbReference type="KEGG" id="aten:116308836"/>
<dbReference type="InterPro" id="IPR001254">
    <property type="entry name" value="Trypsin_dom"/>
</dbReference>
<dbReference type="GO" id="GO:0004252">
    <property type="term" value="F:serine-type endopeptidase activity"/>
    <property type="evidence" value="ECO:0007669"/>
    <property type="project" value="InterPro"/>
</dbReference>
<dbReference type="PRINTS" id="PR00722">
    <property type="entry name" value="CHYMOTRYPSIN"/>
</dbReference>
<dbReference type="Gene3D" id="2.40.10.10">
    <property type="entry name" value="Trypsin-like serine proteases"/>
    <property type="match status" value="1"/>
</dbReference>
<dbReference type="PROSITE" id="PS00134">
    <property type="entry name" value="TRYPSIN_HIS"/>
    <property type="match status" value="1"/>
</dbReference>
<dbReference type="GO" id="GO:0005615">
    <property type="term" value="C:extracellular space"/>
    <property type="evidence" value="ECO:0007669"/>
    <property type="project" value="TreeGrafter"/>
</dbReference>
<keyword evidence="3 6" id="KW-0378">Hydrolase</keyword>
<dbReference type="CDD" id="cd00190">
    <property type="entry name" value="Tryp_SPc"/>
    <property type="match status" value="1"/>
</dbReference>
<dbReference type="InterPro" id="IPR009003">
    <property type="entry name" value="Peptidase_S1_PA"/>
</dbReference>